<proteinExistence type="inferred from homology"/>
<evidence type="ECO:0000256" key="5">
    <source>
        <dbReference type="ARBA" id="ARBA00022630"/>
    </source>
</evidence>
<evidence type="ECO:0000256" key="3">
    <source>
        <dbReference type="ARBA" id="ARBA00011955"/>
    </source>
</evidence>
<keyword evidence="9 12" id="KW-0460">Magnesium</keyword>
<dbReference type="PIRSF" id="PIRSF006268">
    <property type="entry name" value="ApbE"/>
    <property type="match status" value="1"/>
</dbReference>
<keyword evidence="14" id="KW-1185">Reference proteome</keyword>
<dbReference type="RefSeq" id="WP_220111001.1">
    <property type="nucleotide sequence ID" value="NZ_JAHZST010000015.1"/>
</dbReference>
<comment type="catalytic activity">
    <reaction evidence="11 12">
        <text>L-threonyl-[protein] + FAD = FMN-L-threonyl-[protein] + AMP + H(+)</text>
        <dbReference type="Rhea" id="RHEA:36847"/>
        <dbReference type="Rhea" id="RHEA-COMP:11060"/>
        <dbReference type="Rhea" id="RHEA-COMP:11061"/>
        <dbReference type="ChEBI" id="CHEBI:15378"/>
        <dbReference type="ChEBI" id="CHEBI:30013"/>
        <dbReference type="ChEBI" id="CHEBI:57692"/>
        <dbReference type="ChEBI" id="CHEBI:74257"/>
        <dbReference type="ChEBI" id="CHEBI:456215"/>
        <dbReference type="EC" id="2.7.1.180"/>
    </reaction>
</comment>
<organism evidence="13 14">
    <name type="scientific">Shewanella nanhaiensis</name>
    <dbReference type="NCBI Taxonomy" id="2864872"/>
    <lineage>
        <taxon>Bacteria</taxon>
        <taxon>Pseudomonadati</taxon>
        <taxon>Pseudomonadota</taxon>
        <taxon>Gammaproteobacteria</taxon>
        <taxon>Alteromonadales</taxon>
        <taxon>Shewanellaceae</taxon>
        <taxon>Shewanella</taxon>
    </lineage>
</organism>
<evidence type="ECO:0000256" key="7">
    <source>
        <dbReference type="ARBA" id="ARBA00022723"/>
    </source>
</evidence>
<evidence type="ECO:0000256" key="4">
    <source>
        <dbReference type="ARBA" id="ARBA00016337"/>
    </source>
</evidence>
<dbReference type="GO" id="GO:0016740">
    <property type="term" value="F:transferase activity"/>
    <property type="evidence" value="ECO:0007669"/>
    <property type="project" value="UniProtKB-KW"/>
</dbReference>
<dbReference type="PANTHER" id="PTHR30040:SF2">
    <property type="entry name" value="FAD:PROTEIN FMN TRANSFERASE"/>
    <property type="match status" value="1"/>
</dbReference>
<name>A0ABS7E7E9_9GAMM</name>
<evidence type="ECO:0000313" key="13">
    <source>
        <dbReference type="EMBL" id="MBW8185597.1"/>
    </source>
</evidence>
<dbReference type="Gene3D" id="3.10.520.10">
    <property type="entry name" value="ApbE-like domains"/>
    <property type="match status" value="1"/>
</dbReference>
<evidence type="ECO:0000256" key="9">
    <source>
        <dbReference type="ARBA" id="ARBA00022842"/>
    </source>
</evidence>
<dbReference type="InterPro" id="IPR024932">
    <property type="entry name" value="ApbE"/>
</dbReference>
<dbReference type="SUPFAM" id="SSF143631">
    <property type="entry name" value="ApbE-like"/>
    <property type="match status" value="1"/>
</dbReference>
<dbReference type="Pfam" id="PF02424">
    <property type="entry name" value="ApbE"/>
    <property type="match status" value="1"/>
</dbReference>
<comment type="caution">
    <text evidence="13">The sequence shown here is derived from an EMBL/GenBank/DDBJ whole genome shotgun (WGS) entry which is preliminary data.</text>
</comment>
<evidence type="ECO:0000256" key="6">
    <source>
        <dbReference type="ARBA" id="ARBA00022679"/>
    </source>
</evidence>
<reference evidence="13 14" key="1">
    <citation type="submission" date="2021-07" db="EMBL/GenBank/DDBJ databases">
        <title>Shewanella sp. nov, isolated from SCS.</title>
        <authorList>
            <person name="Cao W.R."/>
        </authorList>
    </citation>
    <scope>NUCLEOTIDE SEQUENCE [LARGE SCALE GENOMIC DNA]</scope>
    <source>
        <strain evidence="13 14">NR704-98</strain>
    </source>
</reference>
<evidence type="ECO:0000313" key="14">
    <source>
        <dbReference type="Proteomes" id="UP001195963"/>
    </source>
</evidence>
<evidence type="ECO:0000256" key="11">
    <source>
        <dbReference type="ARBA" id="ARBA00048540"/>
    </source>
</evidence>
<dbReference type="Proteomes" id="UP001195963">
    <property type="component" value="Unassembled WGS sequence"/>
</dbReference>
<keyword evidence="8 12" id="KW-0274">FAD</keyword>
<dbReference type="EC" id="2.7.1.180" evidence="3 12"/>
<gene>
    <name evidence="13" type="ORF">K0625_18310</name>
</gene>
<dbReference type="InterPro" id="IPR003374">
    <property type="entry name" value="ApbE-like_sf"/>
</dbReference>
<evidence type="ECO:0000256" key="8">
    <source>
        <dbReference type="ARBA" id="ARBA00022827"/>
    </source>
</evidence>
<evidence type="ECO:0000256" key="10">
    <source>
        <dbReference type="ARBA" id="ARBA00031306"/>
    </source>
</evidence>
<comment type="cofactor">
    <cofactor evidence="1">
        <name>Mg(2+)</name>
        <dbReference type="ChEBI" id="CHEBI:18420"/>
    </cofactor>
</comment>
<accession>A0ABS7E7E9</accession>
<comment type="similarity">
    <text evidence="2 12">Belongs to the ApbE family.</text>
</comment>
<sequence>MAKYRLTATPWGYMGEFSAMASPCELLIETDDKQIADAMMELACTETLRIEHKYSRFIKGNTLWQLNHSHPRAIELDQETTNLLQFAKHCFELSQGKFDITSGPLTALWRFDKQGKLPKESELNQARQFVGFSRLTLNHSQLTMPEGMMLDLGGIGKEYAADRVAHLLAHHWGDIAVLVNFGGDIACPIAKRFGEPEWQVGIENPEALDSAAEIVSIHQGGLATSGDTRRFIEVNNKRFGHIINPKSGYPIEGAPRSVTVMADNCTTAGMLATMAMLEGDDAENFLAEQEVGFKVFR</sequence>
<evidence type="ECO:0000256" key="1">
    <source>
        <dbReference type="ARBA" id="ARBA00001946"/>
    </source>
</evidence>
<keyword evidence="6 12" id="KW-0808">Transferase</keyword>
<protein>
    <recommendedName>
        <fullName evidence="4 12">FAD:protein FMN transferase</fullName>
        <ecNumber evidence="3 12">2.7.1.180</ecNumber>
    </recommendedName>
    <alternativeName>
        <fullName evidence="10 12">Flavin transferase</fullName>
    </alternativeName>
</protein>
<evidence type="ECO:0000256" key="2">
    <source>
        <dbReference type="ARBA" id="ARBA00008282"/>
    </source>
</evidence>
<evidence type="ECO:0000256" key="12">
    <source>
        <dbReference type="PIRNR" id="PIRNR006268"/>
    </source>
</evidence>
<dbReference type="PANTHER" id="PTHR30040">
    <property type="entry name" value="THIAMINE BIOSYNTHESIS LIPOPROTEIN APBE"/>
    <property type="match status" value="1"/>
</dbReference>
<keyword evidence="5 12" id="KW-0285">Flavoprotein</keyword>
<keyword evidence="7 12" id="KW-0479">Metal-binding</keyword>
<dbReference type="EMBL" id="JAHZST010000015">
    <property type="protein sequence ID" value="MBW8185597.1"/>
    <property type="molecule type" value="Genomic_DNA"/>
</dbReference>